<protein>
    <recommendedName>
        <fullName evidence="6">Myosin tail domain-containing protein</fullName>
    </recommendedName>
</protein>
<feature type="region of interest" description="Disordered" evidence="3">
    <location>
        <begin position="489"/>
        <end position="515"/>
    </location>
</feature>
<evidence type="ECO:0000256" key="1">
    <source>
        <dbReference type="ARBA" id="ARBA00023054"/>
    </source>
</evidence>
<feature type="coiled-coil region" evidence="2">
    <location>
        <begin position="206"/>
        <end position="485"/>
    </location>
</feature>
<dbReference type="VEuPathDB" id="VectorBase:ASTE005845"/>
<feature type="region of interest" description="Disordered" evidence="3">
    <location>
        <begin position="622"/>
        <end position="677"/>
    </location>
</feature>
<dbReference type="EnsemblMetazoa" id="ASTEI01310-RA">
    <property type="protein sequence ID" value="ASTEI01310-PA"/>
    <property type="gene ID" value="ASTEI01310"/>
</dbReference>
<dbReference type="Gene3D" id="1.10.287.1490">
    <property type="match status" value="1"/>
</dbReference>
<reference evidence="4" key="2">
    <citation type="submission" date="2020-05" db="UniProtKB">
        <authorList>
            <consortium name="EnsemblMetazoa"/>
        </authorList>
    </citation>
    <scope>IDENTIFICATION</scope>
    <source>
        <strain evidence="4">Indian</strain>
    </source>
</reference>
<dbReference type="Proteomes" id="UP000076408">
    <property type="component" value="Unassembled WGS sequence"/>
</dbReference>
<feature type="compositionally biased region" description="Polar residues" evidence="3">
    <location>
        <begin position="642"/>
        <end position="651"/>
    </location>
</feature>
<sequence length="796" mass="89142">MFRKILYQNSLTLENISCLYLQSQRQRELEEARARAAQMEKTMKWWSDCTANWREKWSKVRTERNKARDEAKQLRSNLEAAIKESNSYKREKCELEMQITQLKKEMEKVHTLMMKHAGRFNKASLDAADEPDRDGRADNNCSPDISSDGLKNVNSEDGLVTKLPNLPDDGTGPPGGLLATNAASADLDIEEYILQGGAMPKHSVEFKDKSEQMAEERRLIQQLSKDDYDEDYLLQKISMLQLRLDDAQKTIQIEREEKNVVHRALEKARQDMQELRDKCEELRAAKQDAVRELLTLQEQHRVEMRITHNSLQEEIAARETLERRLCELRTELERLQAENAAEWGKRERLETEKLNMERETKKLRAECQDLQERLERKGRPLVNSDVELRSLQQELLDKNKELSDIRHSHSKMKKMLSEANTELGHAVRRAEQYETEVKRLRSRVEELKHELASAEDELDAACNHVRRLQRTNEELSGQTEGLQVQIQHLQTSGSPKQQQQHHQHESGNYKATNRSNYTANVSYKPNINDLKQLFDNSAARQFGGGGGGPSKASGLPVREQPSSLTSSINPQPPPSYAPLASGSYYDAKPSYIEHDAPSPPSLNNNKYEFERAKQKFDNITRAAAAASGGHKSRSSSGGSGAVTSKQHNFAGSSAIPKRNTSSGAAAGASSASGSYYEPNVFPGNGGGELRNGRAACDDMPPTKNQSHINETIQLFDVSPGSYDQSPGGNAPRAIGQQHPPHKPINIGKMNDVNLDGLKVSEDDEVSSAIHPFQACSQVLAGVVAPAVLVGLRVVCD</sequence>
<evidence type="ECO:0000313" key="4">
    <source>
        <dbReference type="EnsemblMetazoa" id="ASTEI01310-PA"/>
    </source>
</evidence>
<feature type="region of interest" description="Disordered" evidence="3">
    <location>
        <begin position="538"/>
        <end position="582"/>
    </location>
</feature>
<keyword evidence="1 2" id="KW-0175">Coiled coil</keyword>
<dbReference type="VEuPathDB" id="VectorBase:ASTEI20_032449"/>
<feature type="coiled-coil region" evidence="2">
    <location>
        <begin position="22"/>
        <end position="91"/>
    </location>
</feature>
<dbReference type="OMA" id="GNYKATN"/>
<feature type="compositionally biased region" description="Polar residues" evidence="3">
    <location>
        <begin position="489"/>
        <end position="500"/>
    </location>
</feature>
<name>A0A182XYM4_ANOST</name>
<dbReference type="PANTHER" id="PTHR46292">
    <property type="entry name" value="COILED-COIL DOMAIN-CONTAINING PROTEIN 102A"/>
    <property type="match status" value="1"/>
</dbReference>
<organism evidence="4 5">
    <name type="scientific">Anopheles stephensi</name>
    <name type="common">Indo-Pakistan malaria mosquito</name>
    <dbReference type="NCBI Taxonomy" id="30069"/>
    <lineage>
        <taxon>Eukaryota</taxon>
        <taxon>Metazoa</taxon>
        <taxon>Ecdysozoa</taxon>
        <taxon>Arthropoda</taxon>
        <taxon>Hexapoda</taxon>
        <taxon>Insecta</taxon>
        <taxon>Pterygota</taxon>
        <taxon>Neoptera</taxon>
        <taxon>Endopterygota</taxon>
        <taxon>Diptera</taxon>
        <taxon>Nematocera</taxon>
        <taxon>Culicoidea</taxon>
        <taxon>Culicidae</taxon>
        <taxon>Anophelinae</taxon>
        <taxon>Anopheles</taxon>
    </lineage>
</organism>
<dbReference type="PANTHER" id="PTHR46292:SF1">
    <property type="entry name" value="COILED-COIL DOMAIN-CONTAINING PROTEIN 102A"/>
    <property type="match status" value="1"/>
</dbReference>
<evidence type="ECO:0000256" key="3">
    <source>
        <dbReference type="SAM" id="MobiDB-lite"/>
    </source>
</evidence>
<feature type="compositionally biased region" description="Polar residues" evidence="3">
    <location>
        <begin position="560"/>
        <end position="569"/>
    </location>
</feature>
<dbReference type="AlphaFoldDB" id="A0A182XYM4"/>
<accession>A0A182XYM4</accession>
<evidence type="ECO:0000256" key="2">
    <source>
        <dbReference type="SAM" id="Coils"/>
    </source>
</evidence>
<feature type="region of interest" description="Disordered" evidence="3">
    <location>
        <begin position="126"/>
        <end position="158"/>
    </location>
</feature>
<evidence type="ECO:0008006" key="6">
    <source>
        <dbReference type="Google" id="ProtNLM"/>
    </source>
</evidence>
<evidence type="ECO:0000313" key="5">
    <source>
        <dbReference type="Proteomes" id="UP000076408"/>
    </source>
</evidence>
<keyword evidence="5" id="KW-1185">Reference proteome</keyword>
<proteinExistence type="predicted"/>
<feature type="compositionally biased region" description="Low complexity" evidence="3">
    <location>
        <begin position="661"/>
        <end position="674"/>
    </location>
</feature>
<dbReference type="VEuPathDB" id="VectorBase:ASTEI01310"/>
<reference evidence="5" key="1">
    <citation type="journal article" date="2014" name="Genome Biol.">
        <title>Genome analysis of a major urban malaria vector mosquito, Anopheles stephensi.</title>
        <authorList>
            <person name="Jiang X."/>
            <person name="Peery A."/>
            <person name="Hall A.B."/>
            <person name="Sharma A."/>
            <person name="Chen X.G."/>
            <person name="Waterhouse R.M."/>
            <person name="Komissarov A."/>
            <person name="Riehle M.M."/>
            <person name="Shouche Y."/>
            <person name="Sharakhova M.V."/>
            <person name="Lawson D."/>
            <person name="Pakpour N."/>
            <person name="Arensburger P."/>
            <person name="Davidson V.L."/>
            <person name="Eiglmeier K."/>
            <person name="Emrich S."/>
            <person name="George P."/>
            <person name="Kennedy R.C."/>
            <person name="Mane S.P."/>
            <person name="Maslen G."/>
            <person name="Oringanje C."/>
            <person name="Qi Y."/>
            <person name="Settlage R."/>
            <person name="Tojo M."/>
            <person name="Tubio J.M."/>
            <person name="Unger M.F."/>
            <person name="Wang B."/>
            <person name="Vernick K.D."/>
            <person name="Ribeiro J.M."/>
            <person name="James A.A."/>
            <person name="Michel K."/>
            <person name="Riehle M.A."/>
            <person name="Luckhart S."/>
            <person name="Sharakhov I.V."/>
            <person name="Tu Z."/>
        </authorList>
    </citation>
    <scope>NUCLEOTIDE SEQUENCE [LARGE SCALE GENOMIC DNA]</scope>
    <source>
        <strain evidence="5">Indian</strain>
    </source>
</reference>